<evidence type="ECO:0000313" key="1">
    <source>
        <dbReference type="EMBL" id="AUX25137.1"/>
    </source>
</evidence>
<dbReference type="AlphaFoldDB" id="A0A4P2Q6M1"/>
<evidence type="ECO:0000313" key="2">
    <source>
        <dbReference type="Proteomes" id="UP000295781"/>
    </source>
</evidence>
<reference evidence="1 2" key="1">
    <citation type="submission" date="2015-09" db="EMBL/GenBank/DDBJ databases">
        <title>Sorangium comparison.</title>
        <authorList>
            <person name="Zaburannyi N."/>
            <person name="Bunk B."/>
            <person name="Overmann J."/>
            <person name="Mueller R."/>
        </authorList>
    </citation>
    <scope>NUCLEOTIDE SEQUENCE [LARGE SCALE GENOMIC DNA]</scope>
    <source>
        <strain evidence="1 2">So ceGT47</strain>
    </source>
</reference>
<accession>A0A4P2Q6M1</accession>
<dbReference type="EMBL" id="CP012670">
    <property type="protein sequence ID" value="AUX25137.1"/>
    <property type="molecule type" value="Genomic_DNA"/>
</dbReference>
<dbReference type="Proteomes" id="UP000295781">
    <property type="component" value="Chromosome"/>
</dbReference>
<name>A0A4P2Q6M1_SORCE</name>
<proteinExistence type="predicted"/>
<dbReference type="RefSeq" id="WP_129351870.1">
    <property type="nucleotide sequence ID" value="NZ_CP012670.1"/>
</dbReference>
<organism evidence="1 2">
    <name type="scientific">Sorangium cellulosum</name>
    <name type="common">Polyangium cellulosum</name>
    <dbReference type="NCBI Taxonomy" id="56"/>
    <lineage>
        <taxon>Bacteria</taxon>
        <taxon>Pseudomonadati</taxon>
        <taxon>Myxococcota</taxon>
        <taxon>Polyangia</taxon>
        <taxon>Polyangiales</taxon>
        <taxon>Polyangiaceae</taxon>
        <taxon>Sorangium</taxon>
    </lineage>
</organism>
<protein>
    <submittedName>
        <fullName evidence="1">Uncharacterized protein</fullName>
    </submittedName>
</protein>
<sequence>MASNIVSFSWSEPEPGRHAEVWDLSPAEWRQVAEAIDWVSFYWESMGKGVGGKISLAEIHRTRATGGDRTDIVDALRMLADSVRYSTGEGLYERDCPIFARHGIARS</sequence>
<gene>
    <name evidence="1" type="ORF">SOCEGT47_056810</name>
</gene>